<dbReference type="Pfam" id="PF16197">
    <property type="entry name" value="KAsynt_C_assoc"/>
    <property type="match status" value="1"/>
</dbReference>
<dbReference type="SMART" id="SM00823">
    <property type="entry name" value="PKS_PP"/>
    <property type="match status" value="1"/>
</dbReference>
<dbReference type="CDD" id="cd00833">
    <property type="entry name" value="PKS"/>
    <property type="match status" value="1"/>
</dbReference>
<keyword evidence="6" id="KW-0511">Multifunctional enzyme</keyword>
<dbReference type="Pfam" id="PF08240">
    <property type="entry name" value="ADH_N"/>
    <property type="match status" value="1"/>
</dbReference>
<dbReference type="CDD" id="cd05195">
    <property type="entry name" value="enoyl_red"/>
    <property type="match status" value="1"/>
</dbReference>
<dbReference type="InterPro" id="IPR029063">
    <property type="entry name" value="SAM-dependent_MTases_sf"/>
</dbReference>
<dbReference type="InterPro" id="IPR016035">
    <property type="entry name" value="Acyl_Trfase/lysoPLipase"/>
</dbReference>
<feature type="region of interest" description="Disordered" evidence="9">
    <location>
        <begin position="1"/>
        <end position="40"/>
    </location>
</feature>
<dbReference type="SUPFAM" id="SSF53901">
    <property type="entry name" value="Thiolase-like"/>
    <property type="match status" value="1"/>
</dbReference>
<dbReference type="Pfam" id="PF14765">
    <property type="entry name" value="PS-DH"/>
    <property type="match status" value="1"/>
</dbReference>
<accession>A0ABR4GEB0</accession>
<feature type="domain" description="Carrier" evidence="10">
    <location>
        <begin position="2583"/>
        <end position="2661"/>
    </location>
</feature>
<dbReference type="Pfam" id="PF22621">
    <property type="entry name" value="CurL-like_PKS_C"/>
    <property type="match status" value="1"/>
</dbReference>
<dbReference type="SUPFAM" id="SSF55048">
    <property type="entry name" value="Probable ACP-binding domain of malonyl-CoA ACP transacylase"/>
    <property type="match status" value="1"/>
</dbReference>
<dbReference type="InterPro" id="IPR013217">
    <property type="entry name" value="Methyltransf_12"/>
</dbReference>
<feature type="compositionally biased region" description="Low complexity" evidence="9">
    <location>
        <begin position="1"/>
        <end position="16"/>
    </location>
</feature>
<dbReference type="InterPro" id="IPR036291">
    <property type="entry name" value="NAD(P)-bd_dom_sf"/>
</dbReference>
<dbReference type="Gene3D" id="1.10.1200.10">
    <property type="entry name" value="ACP-like"/>
    <property type="match status" value="1"/>
</dbReference>
<evidence type="ECO:0000256" key="8">
    <source>
        <dbReference type="PROSITE-ProRule" id="PRU01363"/>
    </source>
</evidence>
<dbReference type="InterPro" id="IPR042104">
    <property type="entry name" value="PKS_dehydratase_sf"/>
</dbReference>
<dbReference type="InterPro" id="IPR020806">
    <property type="entry name" value="PKS_PP-bd"/>
</dbReference>
<feature type="compositionally biased region" description="Basic and acidic residues" evidence="9">
    <location>
        <begin position="30"/>
        <end position="40"/>
    </location>
</feature>
<dbReference type="InterPro" id="IPR013149">
    <property type="entry name" value="ADH-like_C"/>
</dbReference>
<dbReference type="Gene3D" id="3.40.50.720">
    <property type="entry name" value="NAD(P)-binding Rossmann-like Domain"/>
    <property type="match status" value="3"/>
</dbReference>
<dbReference type="InterPro" id="IPR020841">
    <property type="entry name" value="PKS_Beta-ketoAc_synthase_dom"/>
</dbReference>
<evidence type="ECO:0008006" key="15">
    <source>
        <dbReference type="Google" id="ProtNLM"/>
    </source>
</evidence>
<dbReference type="InterPro" id="IPR013968">
    <property type="entry name" value="PKS_KR"/>
</dbReference>
<dbReference type="InterPro" id="IPR036736">
    <property type="entry name" value="ACP-like_sf"/>
</dbReference>
<dbReference type="CDD" id="cd02440">
    <property type="entry name" value="AdoMet_MTases"/>
    <property type="match status" value="1"/>
</dbReference>
<dbReference type="InterPro" id="IPR057326">
    <property type="entry name" value="KR_dom"/>
</dbReference>
<keyword evidence="14" id="KW-1185">Reference proteome</keyword>
<dbReference type="SMART" id="SM00829">
    <property type="entry name" value="PKS_ER"/>
    <property type="match status" value="1"/>
</dbReference>
<keyword evidence="4" id="KW-0521">NADP</keyword>
<dbReference type="InterPro" id="IPR050091">
    <property type="entry name" value="PKS_NRPS_Biosynth_Enz"/>
</dbReference>
<dbReference type="Gene3D" id="3.10.129.110">
    <property type="entry name" value="Polyketide synthase dehydratase"/>
    <property type="match status" value="1"/>
</dbReference>
<dbReference type="Gene3D" id="3.30.70.3290">
    <property type="match status" value="1"/>
</dbReference>
<dbReference type="InterPro" id="IPR009081">
    <property type="entry name" value="PP-bd_ACP"/>
</dbReference>
<keyword evidence="2" id="KW-0597">Phosphoprotein</keyword>
<dbReference type="Gene3D" id="3.40.47.10">
    <property type="match status" value="1"/>
</dbReference>
<evidence type="ECO:0000256" key="7">
    <source>
        <dbReference type="ARBA" id="ARBA00023315"/>
    </source>
</evidence>
<gene>
    <name evidence="13" type="ORF">BJX66DRAFT_334999</name>
</gene>
<dbReference type="EMBL" id="JBFTWV010000019">
    <property type="protein sequence ID" value="KAL2797382.1"/>
    <property type="molecule type" value="Genomic_DNA"/>
</dbReference>
<dbReference type="PANTHER" id="PTHR43775">
    <property type="entry name" value="FATTY ACID SYNTHASE"/>
    <property type="match status" value="1"/>
</dbReference>
<dbReference type="Pfam" id="PF21089">
    <property type="entry name" value="PKS_DH_N"/>
    <property type="match status" value="1"/>
</dbReference>
<dbReference type="InterPro" id="IPR011032">
    <property type="entry name" value="GroES-like_sf"/>
</dbReference>
<dbReference type="InterPro" id="IPR016039">
    <property type="entry name" value="Thiolase-like"/>
</dbReference>
<feature type="domain" description="Ketosynthase family 3 (KS3)" evidence="11">
    <location>
        <begin position="40"/>
        <end position="465"/>
    </location>
</feature>
<feature type="domain" description="PKS/mFAS DH" evidence="12">
    <location>
        <begin position="1039"/>
        <end position="1341"/>
    </location>
</feature>
<feature type="active site" description="Proton acceptor; for dehydratase activity" evidence="8">
    <location>
        <position position="1071"/>
    </location>
</feature>
<dbReference type="Gene3D" id="3.40.50.150">
    <property type="entry name" value="Vaccinia Virus protein VP39"/>
    <property type="match status" value="1"/>
</dbReference>
<dbReference type="InterPro" id="IPR020807">
    <property type="entry name" value="PKS_DH"/>
</dbReference>
<dbReference type="Pfam" id="PF00107">
    <property type="entry name" value="ADH_zinc_N"/>
    <property type="match status" value="1"/>
</dbReference>
<dbReference type="Pfam" id="PF08242">
    <property type="entry name" value="Methyltransf_12"/>
    <property type="match status" value="1"/>
</dbReference>
<dbReference type="InterPro" id="IPR016036">
    <property type="entry name" value="Malonyl_transacylase_ACP-bd"/>
</dbReference>
<comment type="caution">
    <text evidence="13">The sequence shown here is derived from an EMBL/GenBank/DDBJ whole genome shotgun (WGS) entry which is preliminary data.</text>
</comment>
<evidence type="ECO:0000256" key="2">
    <source>
        <dbReference type="ARBA" id="ARBA00022553"/>
    </source>
</evidence>
<proteinExistence type="predicted"/>
<dbReference type="InterPro" id="IPR014031">
    <property type="entry name" value="Ketoacyl_synth_C"/>
</dbReference>
<feature type="active site" description="Proton donor; for dehydratase activity" evidence="8">
    <location>
        <position position="1255"/>
    </location>
</feature>
<keyword evidence="1" id="KW-0596">Phosphopantetheine</keyword>
<keyword evidence="3" id="KW-0808">Transferase</keyword>
<evidence type="ECO:0000259" key="12">
    <source>
        <dbReference type="PROSITE" id="PS52019"/>
    </source>
</evidence>
<dbReference type="Gene3D" id="3.90.180.10">
    <property type="entry name" value="Medium-chain alcohol dehydrogenases, catalytic domain"/>
    <property type="match status" value="1"/>
</dbReference>
<evidence type="ECO:0000256" key="5">
    <source>
        <dbReference type="ARBA" id="ARBA00023002"/>
    </source>
</evidence>
<evidence type="ECO:0000313" key="13">
    <source>
        <dbReference type="EMBL" id="KAL2797382.1"/>
    </source>
</evidence>
<name>A0ABR4GEB0_9EURO</name>
<dbReference type="SMART" id="SM00822">
    <property type="entry name" value="PKS_KR"/>
    <property type="match status" value="1"/>
</dbReference>
<evidence type="ECO:0000259" key="10">
    <source>
        <dbReference type="PROSITE" id="PS50075"/>
    </source>
</evidence>
<dbReference type="SUPFAM" id="SSF50129">
    <property type="entry name" value="GroES-like"/>
    <property type="match status" value="1"/>
</dbReference>
<dbReference type="SUPFAM" id="SSF52151">
    <property type="entry name" value="FabD/lysophospholipase-like"/>
    <property type="match status" value="1"/>
</dbReference>
<evidence type="ECO:0000256" key="9">
    <source>
        <dbReference type="SAM" id="MobiDB-lite"/>
    </source>
</evidence>
<evidence type="ECO:0000313" key="14">
    <source>
        <dbReference type="Proteomes" id="UP001610563"/>
    </source>
</evidence>
<evidence type="ECO:0000256" key="1">
    <source>
        <dbReference type="ARBA" id="ARBA00022450"/>
    </source>
</evidence>
<sequence length="2667" mass="288197">MPYLSTGSSDSSRSISPVPLRGSGGGDRNGNGHDIGKDTPEPIAIVGMGCRWPGSVRSPSALWTLLHTKQSGYHPFGDHRFPLSGFYHPNPDHPGTISTRGGFLLAEDPRLFEHTFFGMTALEVETMDPAQRKLLEVVYEAFENAGETWETFSGSRTGVYVGNFSNDHAFMQTRDPGNVRPYTSTGGSISILSNRVNYIFNLLGPSVTVDTACSSSMYALHLAVSALRAGDCDAAIVAASNAILDPAAQLMMTKLGVLSATSTCHTFDASADGYARGEGFAALYLKRASDAVQAAGPIRAFVRGTAINANGRTGGITHPSQQGQEAVIRQAYASANLPLSETTYFECHGTGTPVGDPIEVAAIGSVFAEYHSPDDPLLIGSIKTNLGHTESGSALAGIMKVVLALEKGVIPPSIGVRELNPRIDFGGANVEVLQEVTAWPAGRCKRASINSFGYGGANGHCIIDHVNNVLPGYTKPGLSLLRRSTPSISSANASDSGAGEIESAFGGFVQVKSLPSKSTAPANSIQTGQYPSPYPYLALSTLNTRKAYATTPDRVLLPFSAHAELSLDLNIAALSSAVKNQPQSHSLADLAYTLSERRTHFTHRTYRIVDKSSFSSSSSLDDGLSTLEPLFSCTSTRAKIGFVFTGQGAQWRAMGVKLFQYTVFQNTVRFLDGVLARLPAPNTCPWKIEDVLSGNCPADRVDVPEISQTVCTSVQVALVDLLHSWGVVPHAVVGHSSGEMAAAYAAGRISAAEAIVTAYFRGRAVARNTKAGKGAMLAVGLGVDDVRPYLEGREGAVAVAAINSPGSVTLSGDMEGIEGVARKLAEQNVFNRMLRTGGNAYHSHHMLPLGINYEATLSAGLEHVRRSGLAGAGLCYPAIPWVSSVMPATDMGTVAINAAYWRANLESPVRFSEAVTTLAAQTSARPDVLVEIGPHPALKGPTGQTLSAANLSLPYLASLTRQKDGQLSLLHLAGSLFGHNAPIDLAAVNAVSSIKGSCLTHVQGCTAVDLPPYQFAYGPILYHESRLSREFRTRDVVHHDLIGSKLPGTAKSRPQWRNFLRIKDLPWLGEHRLLPDAVFPAAGYTAMAIEAATRVYNEFPDPKPIIGFSLKNLAIGAALRIPEDDHGVEVVFSAEVPRGATGKTPGWISFSVSSVAHGEDAWTEHCTGSVRVEVAGSKAAPHMSSAMDPRVSDIKAWYKKFTHIGLGYGDAFQGLSDIQADPTRSLATATINLHTTKKEVESGESQYPLHPASLDSIYQLGLIACHGGQMERMRTAYVPIHINRMYIAADNNEASGTAIARGELRGLRGAYAQLQMVNGTGEVVLDVEQLRCASYADGPRDQGTAHSGEAFSAPLMRLVYRPDIRHMACDQARAAFPPPPANAERTWLFDKFERLSSLMVAEIYDRYTRGRDFPKAPDHIRYFLEWVCRRMGDQNSWIDEAKRLTSSERLGILEEGFEEVDFCSDVRICQHLFYNIDDVLSGRKAGLDVVVEDGRLHALYEDGVIMTGAYPQLERCFDSLAHANPSLNILEIGAGTGGATRIILDALTEKHGIKRYQSYTFTDITSGFLNAARESLADYKDLNFSVLDIEQDPLENGFEPVYDTVVASECLHATSRINETLSNCRKLLRTGGKLVLVENVRTVVGMGLVLGTLPGYWSGVEDGRVDSPFLDLERWDEALRRAGFTGAEIVLDDYPAPYTTACTIVATAIESVPKQVALPGEQVCLLHWGMRPHLFSQLAGELSNQSNPWEVGNIDEISPSTSARVIVYLGDGNLLIDMDAKRLEQIQRLVRNTTSMVCITSCGLIQGKNPNAGVALGLLRTLATENPTSRFRLLDLDPDFDLEDPNLPGAILKQEQLLQSQVAGEPEDGEFVWRDGCFWVSRLVPDFGLQDHCDLVRMPASRAELMPFGRHGPVRADFETPGILTSLYFKPYAELDAPLPDDWIQVKVAAVGLNWKDMAVAAGRFDMNSFSSEYSGIVDKVGSAVTRLSPGDRVYGFGKGHFGNYVRVPAAYAHRMGDEDDPVKMASMPLVYMTAIYAFEHVTRVKAGEKVLIQSATGGLGLCAIMLARSLGAEVFCTVGTPDKATYLTEEMGISSTRIFSSRDPADIPRLIEAAGGPGFDVILSTATGEMLHESVKALAPLGRYIDVGRVDVQDSLSLGLELFQRSTTFVSFDLGVVVEANPDMGRILMEALDRHYRAGDIGPIPALMTSDISKLDQVLLNFSKGTHIGKHVVTLTHPDSLVRMVPPAPRARFDPEAQYIITGGLGGLGRSMLHWMVSRGARHILILSRSGTCSPAAQGLLDDLRNEGAVIQCVCCDVSSPSEVHSTLAYASASRPIRGIVHAAVSYEDLSFDKISIQQWKTGLAAKVAGTRNLHDTSMALFLPLDFFVMTTSIESVIAHATQSAYTAANTFQEHFARYRRAQGLPASTVSFGHIVDLGHLSKNTTTINLMARNRVLGITEYEVLKFLEPAFLNNEPAVEESRDAYLGASEDPLSAGTVVTCMDPRRLSAQKADSEPRSANIPRWYTDARVSLVMRAFADADRHAQFADSTVRSQQADSPTRQLRLQFEALLAESGPKDRHAIEAFVADSITRTIAEMLFVDASKIDASKTVAEYGVDSLIAAELRNWFHVALGVEVSMLDLLDARTSMRDLAGSIVRTAVGGLKE</sequence>
<evidence type="ECO:0000259" key="11">
    <source>
        <dbReference type="PROSITE" id="PS52004"/>
    </source>
</evidence>
<evidence type="ECO:0000256" key="3">
    <source>
        <dbReference type="ARBA" id="ARBA00022679"/>
    </source>
</evidence>
<dbReference type="PROSITE" id="PS00012">
    <property type="entry name" value="PHOSPHOPANTETHEINE"/>
    <property type="match status" value="1"/>
</dbReference>
<evidence type="ECO:0000256" key="4">
    <source>
        <dbReference type="ARBA" id="ARBA00022857"/>
    </source>
</evidence>
<dbReference type="PANTHER" id="PTHR43775:SF50">
    <property type="entry name" value="HIGHLY REDUCING POLYKETIDE SYNTHASE SRDA"/>
    <property type="match status" value="1"/>
</dbReference>
<feature type="region of interest" description="C-terminal hotdog fold" evidence="8">
    <location>
        <begin position="1188"/>
        <end position="1341"/>
    </location>
</feature>
<dbReference type="SUPFAM" id="SSF51735">
    <property type="entry name" value="NAD(P)-binding Rossmann-fold domains"/>
    <property type="match status" value="3"/>
</dbReference>
<dbReference type="Proteomes" id="UP001610563">
    <property type="component" value="Unassembled WGS sequence"/>
</dbReference>
<dbReference type="Pfam" id="PF02801">
    <property type="entry name" value="Ketoacyl-synt_C"/>
    <property type="match status" value="1"/>
</dbReference>
<dbReference type="CDD" id="cd05274">
    <property type="entry name" value="KR_FAS_SDR_x"/>
    <property type="match status" value="1"/>
</dbReference>
<dbReference type="InterPro" id="IPR014030">
    <property type="entry name" value="Ketoacyl_synth_N"/>
</dbReference>
<dbReference type="InterPro" id="IPR049552">
    <property type="entry name" value="PKS_DH_N"/>
</dbReference>
<dbReference type="InterPro" id="IPR049900">
    <property type="entry name" value="PKS_mFAS_DH"/>
</dbReference>
<keyword evidence="7" id="KW-0012">Acyltransferase</keyword>
<dbReference type="PROSITE" id="PS52019">
    <property type="entry name" value="PKS_MFAS_DH"/>
    <property type="match status" value="1"/>
</dbReference>
<dbReference type="InterPro" id="IPR049551">
    <property type="entry name" value="PKS_DH_C"/>
</dbReference>
<protein>
    <recommendedName>
        <fullName evidence="15">Polyketide synthase</fullName>
    </recommendedName>
</protein>
<dbReference type="Pfam" id="PF00698">
    <property type="entry name" value="Acyl_transf_1"/>
    <property type="match status" value="1"/>
</dbReference>
<dbReference type="InterPro" id="IPR018201">
    <property type="entry name" value="Ketoacyl_synth_AS"/>
</dbReference>
<evidence type="ECO:0000256" key="6">
    <source>
        <dbReference type="ARBA" id="ARBA00023268"/>
    </source>
</evidence>
<dbReference type="PROSITE" id="PS52004">
    <property type="entry name" value="KS3_2"/>
    <property type="match status" value="1"/>
</dbReference>
<dbReference type="PROSITE" id="PS50075">
    <property type="entry name" value="CARRIER"/>
    <property type="match status" value="1"/>
</dbReference>
<dbReference type="PROSITE" id="PS00606">
    <property type="entry name" value="KS3_1"/>
    <property type="match status" value="1"/>
</dbReference>
<dbReference type="SMART" id="SM00825">
    <property type="entry name" value="PKS_KS"/>
    <property type="match status" value="1"/>
</dbReference>
<dbReference type="Pfam" id="PF23297">
    <property type="entry name" value="ACP_SdgA_C"/>
    <property type="match status" value="1"/>
</dbReference>
<reference evidence="13 14" key="1">
    <citation type="submission" date="2024-07" db="EMBL/GenBank/DDBJ databases">
        <title>Section-level genome sequencing and comparative genomics of Aspergillus sections Usti and Cavernicolus.</title>
        <authorList>
            <consortium name="Lawrence Berkeley National Laboratory"/>
            <person name="Nybo J.L."/>
            <person name="Vesth T.C."/>
            <person name="Theobald S."/>
            <person name="Frisvad J.C."/>
            <person name="Larsen T.O."/>
            <person name="Kjaerboelling I."/>
            <person name="Rothschild-Mancinelli K."/>
            <person name="Lyhne E.K."/>
            <person name="Kogle M.E."/>
            <person name="Barry K."/>
            <person name="Clum A."/>
            <person name="Na H."/>
            <person name="Ledsgaard L."/>
            <person name="Lin J."/>
            <person name="Lipzen A."/>
            <person name="Kuo A."/>
            <person name="Riley R."/>
            <person name="Mondo S."/>
            <person name="Labutti K."/>
            <person name="Haridas S."/>
            <person name="Pangalinan J."/>
            <person name="Salamov A.A."/>
            <person name="Simmons B.A."/>
            <person name="Magnuson J.K."/>
            <person name="Chen J."/>
            <person name="Drula E."/>
            <person name="Henrissat B."/>
            <person name="Wiebenga A."/>
            <person name="Lubbers R.J."/>
            <person name="Gomes A.C."/>
            <person name="Makela M.R."/>
            <person name="Stajich J."/>
            <person name="Grigoriev I.V."/>
            <person name="Mortensen U.H."/>
            <person name="De Vries R.P."/>
            <person name="Baker S.E."/>
            <person name="Andersen M.R."/>
        </authorList>
    </citation>
    <scope>NUCLEOTIDE SEQUENCE [LARGE SCALE GENOMIC DNA]</scope>
    <source>
        <strain evidence="13 14">CBS 209.92</strain>
    </source>
</reference>
<dbReference type="SMART" id="SM00827">
    <property type="entry name" value="PKS_AT"/>
    <property type="match status" value="1"/>
</dbReference>
<dbReference type="InterPro" id="IPR006162">
    <property type="entry name" value="Ppantetheine_attach_site"/>
</dbReference>
<dbReference type="Pfam" id="PF08659">
    <property type="entry name" value="KR"/>
    <property type="match status" value="1"/>
</dbReference>
<dbReference type="InterPro" id="IPR020843">
    <property type="entry name" value="ER"/>
</dbReference>
<organism evidence="13 14">
    <name type="scientific">Aspergillus keveii</name>
    <dbReference type="NCBI Taxonomy" id="714993"/>
    <lineage>
        <taxon>Eukaryota</taxon>
        <taxon>Fungi</taxon>
        <taxon>Dikarya</taxon>
        <taxon>Ascomycota</taxon>
        <taxon>Pezizomycotina</taxon>
        <taxon>Eurotiomycetes</taxon>
        <taxon>Eurotiomycetidae</taxon>
        <taxon>Eurotiales</taxon>
        <taxon>Aspergillaceae</taxon>
        <taxon>Aspergillus</taxon>
        <taxon>Aspergillus subgen. Nidulantes</taxon>
    </lineage>
</organism>
<feature type="region of interest" description="N-terminal hotdog fold" evidence="8">
    <location>
        <begin position="1039"/>
        <end position="1177"/>
    </location>
</feature>
<dbReference type="InterPro" id="IPR014043">
    <property type="entry name" value="Acyl_transferase_dom"/>
</dbReference>
<dbReference type="InterPro" id="IPR032821">
    <property type="entry name" value="PKS_assoc"/>
</dbReference>
<dbReference type="InterPro" id="IPR001227">
    <property type="entry name" value="Ac_transferase_dom_sf"/>
</dbReference>
<dbReference type="Gene3D" id="3.40.366.10">
    <property type="entry name" value="Malonyl-Coenzyme A Acyl Carrier Protein, domain 2"/>
    <property type="match status" value="1"/>
</dbReference>
<keyword evidence="5" id="KW-0560">Oxidoreductase</keyword>
<dbReference type="InterPro" id="IPR013154">
    <property type="entry name" value="ADH-like_N"/>
</dbReference>
<dbReference type="SUPFAM" id="SSF47336">
    <property type="entry name" value="ACP-like"/>
    <property type="match status" value="1"/>
</dbReference>
<dbReference type="SMART" id="SM00826">
    <property type="entry name" value="PKS_DH"/>
    <property type="match status" value="1"/>
</dbReference>
<dbReference type="Pfam" id="PF00109">
    <property type="entry name" value="ketoacyl-synt"/>
    <property type="match status" value="1"/>
</dbReference>
<dbReference type="SUPFAM" id="SSF53335">
    <property type="entry name" value="S-adenosyl-L-methionine-dependent methyltransferases"/>
    <property type="match status" value="1"/>
</dbReference>